<evidence type="ECO:0000313" key="7">
    <source>
        <dbReference type="EMBL" id="RZO25186.1"/>
    </source>
</evidence>
<comment type="catalytic activity">
    <reaction evidence="3 5">
        <text>L-methionyl-[protein] + [thioredoxin]-disulfide + H2O = L-methionyl-(S)-S-oxide-[protein] + [thioredoxin]-dithiol</text>
        <dbReference type="Rhea" id="RHEA:14217"/>
        <dbReference type="Rhea" id="RHEA-COMP:10698"/>
        <dbReference type="Rhea" id="RHEA-COMP:10700"/>
        <dbReference type="Rhea" id="RHEA-COMP:12313"/>
        <dbReference type="Rhea" id="RHEA-COMP:12315"/>
        <dbReference type="ChEBI" id="CHEBI:15377"/>
        <dbReference type="ChEBI" id="CHEBI:16044"/>
        <dbReference type="ChEBI" id="CHEBI:29950"/>
        <dbReference type="ChEBI" id="CHEBI:44120"/>
        <dbReference type="ChEBI" id="CHEBI:50058"/>
        <dbReference type="EC" id="1.8.4.11"/>
    </reaction>
</comment>
<dbReference type="InterPro" id="IPR036509">
    <property type="entry name" value="Met_Sox_Rdtase_MsrA_sf"/>
</dbReference>
<dbReference type="EC" id="1.8.4.11" evidence="5"/>
<dbReference type="NCBIfam" id="TIGR00401">
    <property type="entry name" value="msrA"/>
    <property type="match status" value="1"/>
</dbReference>
<dbReference type="Gene3D" id="3.30.1060.10">
    <property type="entry name" value="Peptide methionine sulphoxide reductase MsrA"/>
    <property type="match status" value="1"/>
</dbReference>
<dbReference type="EMBL" id="SHBG01000010">
    <property type="protein sequence ID" value="RZO25186.1"/>
    <property type="molecule type" value="Genomic_DNA"/>
</dbReference>
<keyword evidence="2 5" id="KW-0560">Oxidoreductase</keyword>
<dbReference type="Proteomes" id="UP000315498">
    <property type="component" value="Unassembled WGS sequence"/>
</dbReference>
<dbReference type="Pfam" id="PF01625">
    <property type="entry name" value="PMSR"/>
    <property type="match status" value="1"/>
</dbReference>
<comment type="function">
    <text evidence="5">Has an important function as a repair enzyme for proteins that have been inactivated by oxidation. Catalyzes the reversible oxidation-reduction of methionine sulfoxide in proteins to methionine.</text>
</comment>
<evidence type="ECO:0000313" key="8">
    <source>
        <dbReference type="Proteomes" id="UP000315498"/>
    </source>
</evidence>
<dbReference type="InterPro" id="IPR002569">
    <property type="entry name" value="Met_Sox_Rdtase_MsrA_dom"/>
</dbReference>
<evidence type="ECO:0000256" key="4">
    <source>
        <dbReference type="ARBA" id="ARBA00048782"/>
    </source>
</evidence>
<feature type="active site" evidence="5">
    <location>
        <position position="27"/>
    </location>
</feature>
<comment type="catalytic activity">
    <reaction evidence="4 5">
        <text>[thioredoxin]-disulfide + L-methionine + H2O = L-methionine (S)-S-oxide + [thioredoxin]-dithiol</text>
        <dbReference type="Rhea" id="RHEA:19993"/>
        <dbReference type="Rhea" id="RHEA-COMP:10698"/>
        <dbReference type="Rhea" id="RHEA-COMP:10700"/>
        <dbReference type="ChEBI" id="CHEBI:15377"/>
        <dbReference type="ChEBI" id="CHEBI:29950"/>
        <dbReference type="ChEBI" id="CHEBI:50058"/>
        <dbReference type="ChEBI" id="CHEBI:57844"/>
        <dbReference type="ChEBI" id="CHEBI:58772"/>
        <dbReference type="EC" id="1.8.4.11"/>
    </reaction>
</comment>
<dbReference type="PANTHER" id="PTHR42799">
    <property type="entry name" value="MITOCHONDRIAL PEPTIDE METHIONINE SULFOXIDE REDUCTASE"/>
    <property type="match status" value="1"/>
</dbReference>
<gene>
    <name evidence="5 7" type="primary">msrA</name>
    <name evidence="7" type="ORF">EVA94_01635</name>
</gene>
<protein>
    <recommendedName>
        <fullName evidence="5">Peptide methionine sulfoxide reductase MsrA</fullName>
        <shortName evidence="5">Protein-methionine-S-oxide reductase</shortName>
        <ecNumber evidence="5">1.8.4.11</ecNumber>
    </recommendedName>
    <alternativeName>
        <fullName evidence="5">Peptide-methionine (S)-S-oxide reductase</fullName>
        <shortName evidence="5">Peptide Met(O) reductase</shortName>
    </alternativeName>
</protein>
<reference evidence="7 8" key="1">
    <citation type="submission" date="2019-02" db="EMBL/GenBank/DDBJ databases">
        <title>Prokaryotic population dynamics and viral predation in marine succession experiment using metagenomics: the confinement effect.</title>
        <authorList>
            <person name="Haro-Moreno J.M."/>
            <person name="Rodriguez-Valera F."/>
            <person name="Lopez-Perez M."/>
        </authorList>
    </citation>
    <scope>NUCLEOTIDE SEQUENCE [LARGE SCALE GENOMIC DNA]</scope>
    <source>
        <strain evidence="7">MED-G161</strain>
    </source>
</reference>
<evidence type="ECO:0000256" key="1">
    <source>
        <dbReference type="ARBA" id="ARBA00005591"/>
    </source>
</evidence>
<dbReference type="AlphaFoldDB" id="A0A520MVI4"/>
<dbReference type="GO" id="GO:0033744">
    <property type="term" value="F:L-methionine:thioredoxin-disulfide S-oxidoreductase activity"/>
    <property type="evidence" value="ECO:0007669"/>
    <property type="project" value="RHEA"/>
</dbReference>
<sequence length="183" mass="20877">MIHYVKKVSLTENIPDNLNEIIFGAGCFWGVEKKFWDMPGIYLTSVGYSGGDTENPSYEDICYKDTNHVEVVKINYDAKIIKFDEILKVFWECHDPTQGMRQGNDVGTQYRSTIFCNNENDIKIANESKESFQKILKENNFGTITTEISMVKNYYLAEEYHQQYLAKNPNGYCGLGGTGCTAN</sequence>
<dbReference type="GO" id="GO:0034599">
    <property type="term" value="P:cellular response to oxidative stress"/>
    <property type="evidence" value="ECO:0007669"/>
    <property type="project" value="TreeGrafter"/>
</dbReference>
<name>A0A520MVI4_9GAMM</name>
<dbReference type="SUPFAM" id="SSF55068">
    <property type="entry name" value="Peptide methionine sulfoxide reductase"/>
    <property type="match status" value="1"/>
</dbReference>
<feature type="domain" description="Peptide methionine sulphoxide reductase MsrA" evidence="6">
    <location>
        <begin position="20"/>
        <end position="173"/>
    </location>
</feature>
<organism evidence="7 8">
    <name type="scientific">SAR86 cluster bacterium</name>
    <dbReference type="NCBI Taxonomy" id="2030880"/>
    <lineage>
        <taxon>Bacteria</taxon>
        <taxon>Pseudomonadati</taxon>
        <taxon>Pseudomonadota</taxon>
        <taxon>Gammaproteobacteria</taxon>
        <taxon>SAR86 cluster</taxon>
    </lineage>
</organism>
<evidence type="ECO:0000259" key="6">
    <source>
        <dbReference type="Pfam" id="PF01625"/>
    </source>
</evidence>
<dbReference type="HAMAP" id="MF_01401">
    <property type="entry name" value="MsrA"/>
    <property type="match status" value="1"/>
</dbReference>
<dbReference type="PANTHER" id="PTHR42799:SF2">
    <property type="entry name" value="MITOCHONDRIAL PEPTIDE METHIONINE SULFOXIDE REDUCTASE"/>
    <property type="match status" value="1"/>
</dbReference>
<comment type="similarity">
    <text evidence="1 5">Belongs to the MsrA Met sulfoxide reductase family.</text>
</comment>
<evidence type="ECO:0000256" key="5">
    <source>
        <dbReference type="HAMAP-Rule" id="MF_01401"/>
    </source>
</evidence>
<dbReference type="InterPro" id="IPR050162">
    <property type="entry name" value="MsrA_MetSO_reductase"/>
</dbReference>
<dbReference type="GO" id="GO:0008113">
    <property type="term" value="F:peptide-methionine (S)-S-oxide reductase activity"/>
    <property type="evidence" value="ECO:0007669"/>
    <property type="project" value="UniProtKB-UniRule"/>
</dbReference>
<accession>A0A520MVI4</accession>
<comment type="caution">
    <text evidence="7">The sequence shown here is derived from an EMBL/GenBank/DDBJ whole genome shotgun (WGS) entry which is preliminary data.</text>
</comment>
<evidence type="ECO:0000256" key="3">
    <source>
        <dbReference type="ARBA" id="ARBA00047806"/>
    </source>
</evidence>
<evidence type="ECO:0000256" key="2">
    <source>
        <dbReference type="ARBA" id="ARBA00023002"/>
    </source>
</evidence>
<proteinExistence type="inferred from homology"/>
<dbReference type="GO" id="GO:0005737">
    <property type="term" value="C:cytoplasm"/>
    <property type="evidence" value="ECO:0007669"/>
    <property type="project" value="TreeGrafter"/>
</dbReference>